<evidence type="ECO:0000313" key="12">
    <source>
        <dbReference type="Proteomes" id="UP000004594"/>
    </source>
</evidence>
<feature type="region of interest" description="Disordered" evidence="7">
    <location>
        <begin position="388"/>
        <end position="416"/>
    </location>
</feature>
<dbReference type="Pfam" id="PF00271">
    <property type="entry name" value="Helicase_C"/>
    <property type="match status" value="1"/>
</dbReference>
<dbReference type="GO" id="GO:0005524">
    <property type="term" value="F:ATP binding"/>
    <property type="evidence" value="ECO:0007669"/>
    <property type="project" value="UniProtKB-KW"/>
</dbReference>
<dbReference type="InterPro" id="IPR027417">
    <property type="entry name" value="P-loop_NTPase"/>
</dbReference>
<comment type="similarity">
    <text evidence="5">Belongs to the DEAD box helicase family.</text>
</comment>
<dbReference type="OrthoDB" id="9805696at2"/>
<dbReference type="GO" id="GO:0016787">
    <property type="term" value="F:hydrolase activity"/>
    <property type="evidence" value="ECO:0007669"/>
    <property type="project" value="UniProtKB-KW"/>
</dbReference>
<keyword evidence="4" id="KW-0067">ATP-binding</keyword>
<evidence type="ECO:0000256" key="1">
    <source>
        <dbReference type="ARBA" id="ARBA00022741"/>
    </source>
</evidence>
<dbReference type="EMBL" id="AENT01000010">
    <property type="protein sequence ID" value="EFR43093.1"/>
    <property type="molecule type" value="Genomic_DNA"/>
</dbReference>
<dbReference type="PROSITE" id="PS51195">
    <property type="entry name" value="Q_MOTIF"/>
    <property type="match status" value="1"/>
</dbReference>
<name>E4L7Z8_9FIRM</name>
<evidence type="ECO:0000256" key="3">
    <source>
        <dbReference type="ARBA" id="ARBA00022806"/>
    </source>
</evidence>
<dbReference type="PROSITE" id="PS51194">
    <property type="entry name" value="HELICASE_CTER"/>
    <property type="match status" value="1"/>
</dbReference>
<evidence type="ECO:0000313" key="11">
    <source>
        <dbReference type="EMBL" id="EFR43093.1"/>
    </source>
</evidence>
<dbReference type="RefSeq" id="WP_007554160.1">
    <property type="nucleotide sequence ID" value="NZ_AENT01000010.1"/>
</dbReference>
<feature type="compositionally biased region" description="Basic residues" evidence="7">
    <location>
        <begin position="392"/>
        <end position="416"/>
    </location>
</feature>
<organism evidence="11 12">
    <name type="scientific">Dialister micraerophilus UPII 345-E</name>
    <dbReference type="NCBI Taxonomy" id="910314"/>
    <lineage>
        <taxon>Bacteria</taxon>
        <taxon>Bacillati</taxon>
        <taxon>Bacillota</taxon>
        <taxon>Negativicutes</taxon>
        <taxon>Veillonellales</taxon>
        <taxon>Veillonellaceae</taxon>
        <taxon>Dialister</taxon>
    </lineage>
</organism>
<dbReference type="PROSITE" id="PS51192">
    <property type="entry name" value="HELICASE_ATP_BIND_1"/>
    <property type="match status" value="1"/>
</dbReference>
<evidence type="ECO:0000256" key="6">
    <source>
        <dbReference type="PROSITE-ProRule" id="PRU00552"/>
    </source>
</evidence>
<feature type="domain" description="Helicase ATP-binding" evidence="8">
    <location>
        <begin position="33"/>
        <end position="203"/>
    </location>
</feature>
<dbReference type="CDD" id="cd18787">
    <property type="entry name" value="SF2_C_DEAD"/>
    <property type="match status" value="1"/>
</dbReference>
<dbReference type="Gene3D" id="3.40.50.300">
    <property type="entry name" value="P-loop containing nucleotide triphosphate hydrolases"/>
    <property type="match status" value="2"/>
</dbReference>
<feature type="domain" description="DEAD-box RNA helicase Q" evidence="10">
    <location>
        <begin position="2"/>
        <end position="30"/>
    </location>
</feature>
<dbReference type="PANTHER" id="PTHR47959:SF1">
    <property type="entry name" value="ATP-DEPENDENT RNA HELICASE DBPA"/>
    <property type="match status" value="1"/>
</dbReference>
<feature type="domain" description="Helicase C-terminal" evidence="9">
    <location>
        <begin position="226"/>
        <end position="376"/>
    </location>
</feature>
<dbReference type="InterPro" id="IPR014001">
    <property type="entry name" value="Helicase_ATP-bd"/>
</dbReference>
<dbReference type="InterPro" id="IPR014014">
    <property type="entry name" value="RNA_helicase_DEAD_Q_motif"/>
</dbReference>
<dbReference type="GO" id="GO:0003724">
    <property type="term" value="F:RNA helicase activity"/>
    <property type="evidence" value="ECO:0007669"/>
    <property type="project" value="InterPro"/>
</dbReference>
<evidence type="ECO:0000259" key="8">
    <source>
        <dbReference type="PROSITE" id="PS51192"/>
    </source>
</evidence>
<dbReference type="InterPro" id="IPR001650">
    <property type="entry name" value="Helicase_C-like"/>
</dbReference>
<keyword evidence="1" id="KW-0547">Nucleotide-binding</keyword>
<dbReference type="GO" id="GO:0003676">
    <property type="term" value="F:nucleic acid binding"/>
    <property type="evidence" value="ECO:0007669"/>
    <property type="project" value="InterPro"/>
</dbReference>
<dbReference type="Pfam" id="PF00270">
    <property type="entry name" value="DEAD"/>
    <property type="match status" value="1"/>
</dbReference>
<keyword evidence="2" id="KW-0378">Hydrolase</keyword>
<feature type="short sequence motif" description="Q motif" evidence="6">
    <location>
        <begin position="2"/>
        <end position="30"/>
    </location>
</feature>
<gene>
    <name evidence="11" type="ORF">HMPREF9220_0839</name>
</gene>
<protein>
    <submittedName>
        <fullName evidence="11">DEAD/DEAH box helicase</fullName>
    </submittedName>
</protein>
<proteinExistence type="inferred from homology"/>
<evidence type="ECO:0000259" key="10">
    <source>
        <dbReference type="PROSITE" id="PS51195"/>
    </source>
</evidence>
<comment type="caution">
    <text evidence="11">The sequence shown here is derived from an EMBL/GenBank/DDBJ whole genome shotgun (WGS) entry which is preliminary data.</text>
</comment>
<keyword evidence="3 11" id="KW-0347">Helicase</keyword>
<dbReference type="AlphaFoldDB" id="E4L7Z8"/>
<dbReference type="eggNOG" id="COG0513">
    <property type="taxonomic scope" value="Bacteria"/>
</dbReference>
<dbReference type="CDD" id="cd00268">
    <property type="entry name" value="DEADc"/>
    <property type="match status" value="1"/>
</dbReference>
<evidence type="ECO:0000256" key="2">
    <source>
        <dbReference type="ARBA" id="ARBA00022801"/>
    </source>
</evidence>
<dbReference type="GO" id="GO:0005829">
    <property type="term" value="C:cytosol"/>
    <property type="evidence" value="ECO:0007669"/>
    <property type="project" value="TreeGrafter"/>
</dbReference>
<evidence type="ECO:0000256" key="5">
    <source>
        <dbReference type="ARBA" id="ARBA00038437"/>
    </source>
</evidence>
<reference evidence="11 12" key="1">
    <citation type="submission" date="2010-11" db="EMBL/GenBank/DDBJ databases">
        <authorList>
            <person name="Durkin A.S."/>
            <person name="Madupu R."/>
            <person name="Torralba M."/>
            <person name="Gillis M."/>
            <person name="Methe B."/>
            <person name="Sutton G."/>
            <person name="Nelson K.E."/>
        </authorList>
    </citation>
    <scope>NUCLEOTIDE SEQUENCE [LARGE SCALE GENOMIC DNA]</scope>
    <source>
        <strain evidence="11 12">UPII 345-E</strain>
    </source>
</reference>
<dbReference type="SMART" id="SM00490">
    <property type="entry name" value="HELICc"/>
    <property type="match status" value="1"/>
</dbReference>
<accession>E4L7Z8</accession>
<dbReference type="SMART" id="SM00487">
    <property type="entry name" value="DEXDc"/>
    <property type="match status" value="1"/>
</dbReference>
<dbReference type="InterPro" id="IPR011545">
    <property type="entry name" value="DEAD/DEAH_box_helicase_dom"/>
</dbReference>
<evidence type="ECO:0000259" key="9">
    <source>
        <dbReference type="PROSITE" id="PS51194"/>
    </source>
</evidence>
<dbReference type="PANTHER" id="PTHR47959">
    <property type="entry name" value="ATP-DEPENDENT RNA HELICASE RHLE-RELATED"/>
    <property type="match status" value="1"/>
</dbReference>
<dbReference type="InterPro" id="IPR044742">
    <property type="entry name" value="DEAD/DEAH_RhlB"/>
</dbReference>
<dbReference type="SUPFAM" id="SSF52540">
    <property type="entry name" value="P-loop containing nucleoside triphosphate hydrolases"/>
    <property type="match status" value="1"/>
</dbReference>
<evidence type="ECO:0000256" key="4">
    <source>
        <dbReference type="ARBA" id="ARBA00022840"/>
    </source>
</evidence>
<dbReference type="InterPro" id="IPR050079">
    <property type="entry name" value="DEAD_box_RNA_helicase"/>
</dbReference>
<evidence type="ECO:0000256" key="7">
    <source>
        <dbReference type="SAM" id="MobiDB-lite"/>
    </source>
</evidence>
<sequence>MSGFVSLGIIPEISEYLKKRGIINPMPIQKEVIPAIFKGRNIIGRAQTGTGKTLAYLLPLVQRIKKESSSTQVIIMAPTRELSRQIYDVLSDFSKLLNVDSVGVIGGRTIENQIQKLKRNPHIIVGTPGRLIDHIRKNTIDLTQVKTVVLDEADQMLAAGFREDIEILIDMTPKKRQILMLSATITEESKKLARKYVKAPLIADVSEKEVASTVEQRIYETTEAGKLKLLVKHLKEMNPYMAVVFCNTREGAYELAGEVYRATHMVVDQLHGDMTQGQRNHVIRQFSKAAIQVLVASDIAARGLDVEGVTHVFNYDIPTDLKYYVHRIGRTGRAGTKGMAITYVTPKDAVMLRKLEKSIHETLTRYDERGRVKKVRQAKPKRRVVTPGMYKPTKKKEHKALGHKGRNMRQRRKKTL</sequence>
<dbReference type="Proteomes" id="UP000004594">
    <property type="component" value="Unassembled WGS sequence"/>
</dbReference>